<protein>
    <submittedName>
        <fullName evidence="1">Uncharacterized protein</fullName>
    </submittedName>
</protein>
<comment type="caution">
    <text evidence="1">The sequence shown here is derived from an EMBL/GenBank/DDBJ whole genome shotgun (WGS) entry which is preliminary data.</text>
</comment>
<dbReference type="Gene3D" id="3.40.30.10">
    <property type="entry name" value="Glutaredoxin"/>
    <property type="match status" value="1"/>
</dbReference>
<gene>
    <name evidence="1" type="ORF">E2C01_083496</name>
</gene>
<accession>A0A5B7IXC3</accession>
<evidence type="ECO:0000313" key="2">
    <source>
        <dbReference type="Proteomes" id="UP000324222"/>
    </source>
</evidence>
<evidence type="ECO:0000313" key="1">
    <source>
        <dbReference type="EMBL" id="MPC88582.1"/>
    </source>
</evidence>
<dbReference type="EMBL" id="VSRR010078229">
    <property type="protein sequence ID" value="MPC88582.1"/>
    <property type="molecule type" value="Genomic_DNA"/>
</dbReference>
<dbReference type="Proteomes" id="UP000324222">
    <property type="component" value="Unassembled WGS sequence"/>
</dbReference>
<dbReference type="AlphaFoldDB" id="A0A5B7IXC3"/>
<sequence length="50" mass="5523">MKSQVGPASKELTSIEVAQAFLAAPEVSVVYFGEDSKLKGEQESWDVWYS</sequence>
<reference evidence="1 2" key="1">
    <citation type="submission" date="2019-05" db="EMBL/GenBank/DDBJ databases">
        <title>Another draft genome of Portunus trituberculatus and its Hox gene families provides insights of decapod evolution.</title>
        <authorList>
            <person name="Jeong J.-H."/>
            <person name="Song I."/>
            <person name="Kim S."/>
            <person name="Choi T."/>
            <person name="Kim D."/>
            <person name="Ryu S."/>
            <person name="Kim W."/>
        </authorList>
    </citation>
    <scope>NUCLEOTIDE SEQUENCE [LARGE SCALE GENOMIC DNA]</scope>
    <source>
        <tissue evidence="1">Muscle</tissue>
    </source>
</reference>
<keyword evidence="2" id="KW-1185">Reference proteome</keyword>
<proteinExistence type="predicted"/>
<organism evidence="1 2">
    <name type="scientific">Portunus trituberculatus</name>
    <name type="common">Swimming crab</name>
    <name type="synonym">Neptunus trituberculatus</name>
    <dbReference type="NCBI Taxonomy" id="210409"/>
    <lineage>
        <taxon>Eukaryota</taxon>
        <taxon>Metazoa</taxon>
        <taxon>Ecdysozoa</taxon>
        <taxon>Arthropoda</taxon>
        <taxon>Crustacea</taxon>
        <taxon>Multicrustacea</taxon>
        <taxon>Malacostraca</taxon>
        <taxon>Eumalacostraca</taxon>
        <taxon>Eucarida</taxon>
        <taxon>Decapoda</taxon>
        <taxon>Pleocyemata</taxon>
        <taxon>Brachyura</taxon>
        <taxon>Eubrachyura</taxon>
        <taxon>Portunoidea</taxon>
        <taxon>Portunidae</taxon>
        <taxon>Portuninae</taxon>
        <taxon>Portunus</taxon>
    </lineage>
</organism>
<name>A0A5B7IXC3_PORTR</name>